<sequence>MYFDPQHFMPSYAPPVSGTFEGEPHGFINGGTLAPAPGPSQPFGGLDPSCRVCEGWLQNLTAWNPEGHHAAILSQSYHAAHDGQPPQATYNLPDIHFSGPIARERQAENPESVLQLPQYMAGPSSAPAIPTHDAIGFHRHDVHHPYSPQRHIIAPSPVVTQQVDVSLLQDVAATQGNIPLSQMNSEPEDVPGIEAQQLEAHVLPANKRTSGAYNNAAFLAAVAPSPDTVDLSAGGPSAPLPAMATTTKARRNRKENMPSPWVCFNPACQKGGQPRYFGRQADLGRHNRRSKAHAPPGFRCSYNGCERAVTRSDALKKHIAKRHKPNPMPHLKWAQVI</sequence>
<dbReference type="AlphaFoldDB" id="A0A4S4M4W3"/>
<protein>
    <recommendedName>
        <fullName evidence="1">C2H2-type domain-containing protein</fullName>
    </recommendedName>
</protein>
<dbReference type="EMBL" id="SGPL01000027">
    <property type="protein sequence ID" value="THH20202.1"/>
    <property type="molecule type" value="Genomic_DNA"/>
</dbReference>
<gene>
    <name evidence="2" type="ORF">EW146_g1110</name>
</gene>
<dbReference type="Proteomes" id="UP000310158">
    <property type="component" value="Unassembled WGS sequence"/>
</dbReference>
<name>A0A4S4M4W3_9AGAM</name>
<reference evidence="2 3" key="1">
    <citation type="submission" date="2019-02" db="EMBL/GenBank/DDBJ databases">
        <title>Genome sequencing of the rare red list fungi Bondarzewia mesenterica.</title>
        <authorList>
            <person name="Buettner E."/>
            <person name="Kellner H."/>
        </authorList>
    </citation>
    <scope>NUCLEOTIDE SEQUENCE [LARGE SCALE GENOMIC DNA]</scope>
    <source>
        <strain evidence="2 3">DSM 108281</strain>
    </source>
</reference>
<accession>A0A4S4M4W3</accession>
<evidence type="ECO:0000259" key="1">
    <source>
        <dbReference type="PROSITE" id="PS00028"/>
    </source>
</evidence>
<dbReference type="PROSITE" id="PS00028">
    <property type="entry name" value="ZINC_FINGER_C2H2_1"/>
    <property type="match status" value="1"/>
</dbReference>
<proteinExistence type="predicted"/>
<dbReference type="InterPro" id="IPR013087">
    <property type="entry name" value="Znf_C2H2_type"/>
</dbReference>
<comment type="caution">
    <text evidence="2">The sequence shown here is derived from an EMBL/GenBank/DDBJ whole genome shotgun (WGS) entry which is preliminary data.</text>
</comment>
<feature type="domain" description="C2H2-type" evidence="1">
    <location>
        <begin position="300"/>
        <end position="323"/>
    </location>
</feature>
<dbReference type="OrthoDB" id="8922241at2759"/>
<organism evidence="2 3">
    <name type="scientific">Bondarzewia mesenterica</name>
    <dbReference type="NCBI Taxonomy" id="1095465"/>
    <lineage>
        <taxon>Eukaryota</taxon>
        <taxon>Fungi</taxon>
        <taxon>Dikarya</taxon>
        <taxon>Basidiomycota</taxon>
        <taxon>Agaricomycotina</taxon>
        <taxon>Agaricomycetes</taxon>
        <taxon>Russulales</taxon>
        <taxon>Bondarzewiaceae</taxon>
        <taxon>Bondarzewia</taxon>
    </lineage>
</organism>
<evidence type="ECO:0000313" key="3">
    <source>
        <dbReference type="Proteomes" id="UP000310158"/>
    </source>
</evidence>
<keyword evidence="3" id="KW-1185">Reference proteome</keyword>
<dbReference type="Gene3D" id="3.30.160.60">
    <property type="entry name" value="Classic Zinc Finger"/>
    <property type="match status" value="1"/>
</dbReference>
<evidence type="ECO:0000313" key="2">
    <source>
        <dbReference type="EMBL" id="THH20202.1"/>
    </source>
</evidence>